<keyword evidence="1" id="KW-0378">Hydrolase</keyword>
<dbReference type="Proteomes" id="UP000185210">
    <property type="component" value="Unassembled WGS sequence"/>
</dbReference>
<reference evidence="1 2" key="1">
    <citation type="submission" date="2016-11" db="EMBL/GenBank/DDBJ databases">
        <authorList>
            <consortium name="Pathogen Informatics"/>
        </authorList>
    </citation>
    <scope>NUCLEOTIDE SEQUENCE [LARGE SCALE GENOMIC DNA]</scope>
    <source>
        <strain evidence="1 2">104</strain>
    </source>
</reference>
<dbReference type="RefSeq" id="WP_049232939.1">
    <property type="nucleotide sequence ID" value="NZ_CAACXP010000005.1"/>
</dbReference>
<gene>
    <name evidence="1" type="ORF">SAMEA2070301_02399</name>
</gene>
<sequence length="300" mass="34382">MATTTTQKASYPKTRRVQFWFGEPEPMLRHYLNNDIALSHLIAILSAVFPPGEEFFIRSVRRYATQIAEPDLKRRVSGFIGQEMTHGLQHRELNDKLAEMGYAVVNAAEVGGKYMTALERYLDEKYPDPRRQLRLLRLAALSLTATGEHFTAVIAERLLTRPQAQDFLTDPEVRNLLNWHAFEELEHKSVAFDVYRSVGGPEWLRIATMRTVAAIAIPAFTLAIWASVAANDPEGRRQPFRVLRETLELARGPVFKGLYRARKPYTRRGFHPDDIDTSETLEHWRQRLFGDNGQLAGHLK</sequence>
<dbReference type="AlphaFoldDB" id="A0AB38CYB8"/>
<dbReference type="PANTHER" id="PTHR39456">
    <property type="entry name" value="METAL-DEPENDENT HYDROLASE"/>
    <property type="match status" value="1"/>
</dbReference>
<dbReference type="GO" id="GO:0016787">
    <property type="term" value="F:hydrolase activity"/>
    <property type="evidence" value="ECO:0007669"/>
    <property type="project" value="UniProtKB-KW"/>
</dbReference>
<evidence type="ECO:0000313" key="2">
    <source>
        <dbReference type="Proteomes" id="UP000185210"/>
    </source>
</evidence>
<accession>A0AB38CYB8</accession>
<organism evidence="1 2">
    <name type="scientific">Mycobacteroides abscessus subsp. abscessus</name>
    <dbReference type="NCBI Taxonomy" id="1185650"/>
    <lineage>
        <taxon>Bacteria</taxon>
        <taxon>Bacillati</taxon>
        <taxon>Actinomycetota</taxon>
        <taxon>Actinomycetes</taxon>
        <taxon>Mycobacteriales</taxon>
        <taxon>Mycobacteriaceae</taxon>
        <taxon>Mycobacteroides</taxon>
        <taxon>Mycobacteroides abscessus</taxon>
    </lineage>
</organism>
<dbReference type="PANTHER" id="PTHR39456:SF1">
    <property type="entry name" value="METAL-DEPENDENT HYDROLASE"/>
    <property type="match status" value="1"/>
</dbReference>
<proteinExistence type="predicted"/>
<comment type="caution">
    <text evidence="1">The sequence shown here is derived from an EMBL/GenBank/DDBJ whole genome shotgun (WGS) entry which is preliminary data.</text>
</comment>
<dbReference type="InterPro" id="IPR016516">
    <property type="entry name" value="UCP07580"/>
</dbReference>
<name>A0AB38CYB8_9MYCO</name>
<dbReference type="Pfam" id="PF10118">
    <property type="entry name" value="Metal_hydrol"/>
    <property type="match status" value="1"/>
</dbReference>
<protein>
    <submittedName>
        <fullName evidence="1">Predicted metal-dependent hydrolase</fullName>
    </submittedName>
</protein>
<dbReference type="EMBL" id="FSHM01000003">
    <property type="protein sequence ID" value="SIA91996.1"/>
    <property type="molecule type" value="Genomic_DNA"/>
</dbReference>
<dbReference type="PIRSF" id="PIRSF007580">
    <property type="entry name" value="UCP07580"/>
    <property type="match status" value="1"/>
</dbReference>
<evidence type="ECO:0000313" key="1">
    <source>
        <dbReference type="EMBL" id="SIA91996.1"/>
    </source>
</evidence>